<comment type="similarity">
    <text evidence="1">Belongs to the thiolase-like superfamily. Thiolase family.</text>
</comment>
<sequence length="512" mass="53654">MIDARAVDPARVPVIVGVGQVEDREPDPFAARDSLGLMVDALHAADADAGGGWLAEVDSLDVVDQISFRDLNPLVDPLAAALGMSPARRAQTAMPMGDSPVRLLNEAANRIGAGETRVAAIVGAEALRTAARRAAARAGGGEADHNAMRARHRDRAPDYRQRYGLVAPVDIYPLYENATRSAWGQSLAQAQAESAAIWADFSVVAAANPHAWLRTPRTAAEIATPTADNRRIAFPYAKLMVANSSVNQGAGFLVTSLAHARARGIPDARLVHVGHGAAAHEPDDILARDGYAASAGMRVSLEATLRLNALEIADVDHVELYSCFPCVPKMARRVIGWPLARAMSVVGGLTFGGGPIGNYMSHAIAAMVDRLRGDGATRAQAVGLLFGNGGVATHNHSIVLSAAALPGTRFPRQTDYQAQADALRAAAPRVDPDYDGDGIVETYTLFYDRTGAPRAGVVVALNPAGCRFLARVQAGDAATIAFLTDGVADPIGTRGIARRAADGLVDWTIGAA</sequence>
<feature type="domain" description="Thiolase-like protein type 1 additional C-terminal" evidence="4">
    <location>
        <begin position="425"/>
        <end position="489"/>
    </location>
</feature>
<dbReference type="OrthoDB" id="4470569at2"/>
<proteinExistence type="inferred from homology"/>
<keyword evidence="3" id="KW-0012">Acyltransferase</keyword>
<protein>
    <submittedName>
        <fullName evidence="5">Acetyl-CoA acetyltransferase</fullName>
    </submittedName>
</protein>
<comment type="caution">
    <text evidence="5">The sequence shown here is derived from an EMBL/GenBank/DDBJ whole genome shotgun (WGS) entry which is preliminary data.</text>
</comment>
<dbReference type="Gene3D" id="3.40.47.10">
    <property type="match status" value="1"/>
</dbReference>
<accession>A0A502CK85</accession>
<dbReference type="EMBL" id="RCZK01000004">
    <property type="protein sequence ID" value="TPG13223.1"/>
    <property type="molecule type" value="Genomic_DNA"/>
</dbReference>
<dbReference type="PANTHER" id="PTHR18919">
    <property type="entry name" value="ACETYL-COA C-ACYLTRANSFERASE"/>
    <property type="match status" value="1"/>
</dbReference>
<dbReference type="InterPro" id="IPR040771">
    <property type="entry name" value="TLP1_add_C"/>
</dbReference>
<dbReference type="InterPro" id="IPR016039">
    <property type="entry name" value="Thiolase-like"/>
</dbReference>
<evidence type="ECO:0000256" key="2">
    <source>
        <dbReference type="ARBA" id="ARBA00022679"/>
    </source>
</evidence>
<keyword evidence="2 5" id="KW-0808">Transferase</keyword>
<name>A0A502CK85_9SPHN</name>
<keyword evidence="6" id="KW-1185">Reference proteome</keyword>
<evidence type="ECO:0000259" key="4">
    <source>
        <dbReference type="Pfam" id="PF18313"/>
    </source>
</evidence>
<dbReference type="Gene3D" id="2.40.50.840">
    <property type="match status" value="1"/>
</dbReference>
<evidence type="ECO:0000313" key="6">
    <source>
        <dbReference type="Proteomes" id="UP000318413"/>
    </source>
</evidence>
<reference evidence="5 6" key="1">
    <citation type="journal article" date="2019" name="Environ. Microbiol.">
        <title>Species interactions and distinct microbial communities in high Arctic permafrost affected cryosols are associated with the CH4 and CO2 gas fluxes.</title>
        <authorList>
            <person name="Altshuler I."/>
            <person name="Hamel J."/>
            <person name="Turney S."/>
            <person name="Magnuson E."/>
            <person name="Levesque R."/>
            <person name="Greer C."/>
            <person name="Whyte L.G."/>
        </authorList>
    </citation>
    <scope>NUCLEOTIDE SEQUENCE [LARGE SCALE GENOMIC DNA]</scope>
    <source>
        <strain evidence="5 6">S5.1</strain>
    </source>
</reference>
<dbReference type="AlphaFoldDB" id="A0A502CK85"/>
<dbReference type="PANTHER" id="PTHR18919:SF139">
    <property type="entry name" value="THIOLASE-LIKE PROTEIN TYPE 1 ADDITIONAL C-TERMINAL DOMAIN-CONTAINING PROTEIN"/>
    <property type="match status" value="1"/>
</dbReference>
<evidence type="ECO:0000256" key="1">
    <source>
        <dbReference type="ARBA" id="ARBA00010982"/>
    </source>
</evidence>
<evidence type="ECO:0000313" key="5">
    <source>
        <dbReference type="EMBL" id="TPG13223.1"/>
    </source>
</evidence>
<dbReference type="Proteomes" id="UP000318413">
    <property type="component" value="Unassembled WGS sequence"/>
</dbReference>
<evidence type="ECO:0000256" key="3">
    <source>
        <dbReference type="ARBA" id="ARBA00023315"/>
    </source>
</evidence>
<organism evidence="5 6">
    <name type="scientific">Sphingomonas oligophenolica</name>
    <dbReference type="NCBI Taxonomy" id="301154"/>
    <lineage>
        <taxon>Bacteria</taxon>
        <taxon>Pseudomonadati</taxon>
        <taxon>Pseudomonadota</taxon>
        <taxon>Alphaproteobacteria</taxon>
        <taxon>Sphingomonadales</taxon>
        <taxon>Sphingomonadaceae</taxon>
        <taxon>Sphingomonas</taxon>
    </lineage>
</organism>
<dbReference type="GO" id="GO:0016746">
    <property type="term" value="F:acyltransferase activity"/>
    <property type="evidence" value="ECO:0007669"/>
    <property type="project" value="UniProtKB-KW"/>
</dbReference>
<dbReference type="SUPFAM" id="SSF53901">
    <property type="entry name" value="Thiolase-like"/>
    <property type="match status" value="1"/>
</dbReference>
<dbReference type="Pfam" id="PF18313">
    <property type="entry name" value="TLP1_add_C"/>
    <property type="match status" value="1"/>
</dbReference>
<gene>
    <name evidence="5" type="ORF">EAH84_06410</name>
</gene>